<feature type="region of interest" description="Disordered" evidence="5">
    <location>
        <begin position="1"/>
        <end position="37"/>
    </location>
</feature>
<dbReference type="Pfam" id="PF20392">
    <property type="entry name" value="DUF6687"/>
    <property type="match status" value="1"/>
</dbReference>
<feature type="compositionally biased region" description="Low complexity" evidence="5">
    <location>
        <begin position="8"/>
        <end position="21"/>
    </location>
</feature>
<name>A0A7R9YSI3_9CHLO</name>
<evidence type="ECO:0000256" key="5">
    <source>
        <dbReference type="SAM" id="MobiDB-lite"/>
    </source>
</evidence>
<feature type="region of interest" description="Disordered" evidence="5">
    <location>
        <begin position="96"/>
        <end position="115"/>
    </location>
</feature>
<sequence length="790" mass="86474">MRGGAASGSGTCSGSSHSSPRLLRRRSPAAHGAGEGGGSSYWLRAHRSRCGPVLCCSRAGAQEPAVVGLVCHRSRHATPTAYARVCVAVSISSATSGGGGGGSGGSGSSANHTAQLRHRTALRARHDPAAILAPARLPFSGRGTMRHALFPGREFLPALESHPVRLLVPVAFTALFVYVLLRMLSVLATWRSRARALQYLPWDEAQKGLYDAELLVVDCTHPSAPTLTHHKGHNNPHGLKAADSSTGIVINAIKAQGLLGGEAAAYCQRRYVTTNHFDIDSFLSVWCYLNRDLAKQYAPVLRHMARIGDFREALLSPELVAQHGAVDGVTNVRDAFTALKLCCWINSLERRLFSAPYEAKDCVEKFSYFLPIFASVLADPEGAWDVWSEEYKAVVGGFDALTGPNCSVELHRPIGLAVLRSPNPMHYYALFSQTCGCDYVLTMYSGGRYELECKYTQFVQVHSRPVMPRFDLTALATALNSMESEDVKKAGLYWVAPRFTDTGPVLRLEDPVKRLSKAQRYGHPDARPFAFSSLSPDVVAAVTVSFLEFGMQGLRLRRSGFAWEDLHRINQDIAWNSWLNAVLDEHETGGLLAAPAAKDEQSRRLSRDALQMSASHALPPMSERSHILSDTAVRLLSGSALPGHLAFGTWSLVYCTARDGYSLHNLYRRAAGLHSTLLVVQDMSGHVFGCFAAEPWKIHPRFYGTGETSVFQVHPRPLMWRWNRIQGMQNDYFQFSTHEGLGVGGCGHFAVWLDNDLCEGSSNPCDTFASPTLSATPEFRVTALEVWHIA</sequence>
<dbReference type="GO" id="GO:0005739">
    <property type="term" value="C:mitochondrion"/>
    <property type="evidence" value="ECO:0007669"/>
    <property type="project" value="UniProtKB-SubCell"/>
</dbReference>
<dbReference type="InterPro" id="IPR046509">
    <property type="entry name" value="DUF6687"/>
</dbReference>
<accession>A0A7R9YSI3</accession>
<dbReference type="EMBL" id="HBEC01007980">
    <property type="protein sequence ID" value="CAD8283600.1"/>
    <property type="molecule type" value="Transcribed_RNA"/>
</dbReference>
<comment type="subcellular location">
    <subcellularLocation>
        <location evidence="1">Mitochondrion</location>
    </subcellularLocation>
</comment>
<dbReference type="PROSITE" id="PS51886">
    <property type="entry name" value="TLDC"/>
    <property type="match status" value="1"/>
</dbReference>
<evidence type="ECO:0000313" key="7">
    <source>
        <dbReference type="EMBL" id="CAD8283600.1"/>
    </source>
</evidence>
<dbReference type="PANTHER" id="PTHR23354">
    <property type="entry name" value="NUCLEOLAR PROTEIN 7/ESTROGEN RECEPTOR COACTIVATOR-RELATED"/>
    <property type="match status" value="1"/>
</dbReference>
<dbReference type="PANTHER" id="PTHR23354:SF62">
    <property type="entry name" value="MUSTARD, ISOFORM V"/>
    <property type="match status" value="1"/>
</dbReference>
<evidence type="ECO:0000259" key="6">
    <source>
        <dbReference type="PROSITE" id="PS51886"/>
    </source>
</evidence>
<dbReference type="Pfam" id="PF07534">
    <property type="entry name" value="TLD"/>
    <property type="match status" value="1"/>
</dbReference>
<proteinExistence type="inferred from homology"/>
<evidence type="ECO:0000256" key="2">
    <source>
        <dbReference type="ARBA" id="ARBA00009540"/>
    </source>
</evidence>
<feature type="compositionally biased region" description="Gly residues" evidence="5">
    <location>
        <begin position="96"/>
        <end position="107"/>
    </location>
</feature>
<feature type="domain" description="TLDc" evidence="6">
    <location>
        <begin position="627"/>
        <end position="790"/>
    </location>
</feature>
<keyword evidence="3" id="KW-0496">Mitochondrion</keyword>
<comment type="similarity">
    <text evidence="2">Belongs to the OXR1 family.</text>
</comment>
<dbReference type="AlphaFoldDB" id="A0A7R9YSI3"/>
<gene>
    <name evidence="7" type="ORF">CEUR00632_LOCUS3635</name>
</gene>
<evidence type="ECO:0000256" key="4">
    <source>
        <dbReference type="ARBA" id="ARBA00040604"/>
    </source>
</evidence>
<evidence type="ECO:0000256" key="1">
    <source>
        <dbReference type="ARBA" id="ARBA00004173"/>
    </source>
</evidence>
<protein>
    <recommendedName>
        <fullName evidence="4">Oxidation resistance protein 1</fullName>
    </recommendedName>
</protein>
<organism evidence="7">
    <name type="scientific">Chlamydomonas euryale</name>
    <dbReference type="NCBI Taxonomy" id="1486919"/>
    <lineage>
        <taxon>Eukaryota</taxon>
        <taxon>Viridiplantae</taxon>
        <taxon>Chlorophyta</taxon>
        <taxon>core chlorophytes</taxon>
        <taxon>Chlorophyceae</taxon>
        <taxon>CS clade</taxon>
        <taxon>Chlamydomonadales</taxon>
        <taxon>Chlamydomonadaceae</taxon>
        <taxon>Chlamydomonas</taxon>
    </lineage>
</organism>
<evidence type="ECO:0000256" key="3">
    <source>
        <dbReference type="ARBA" id="ARBA00023128"/>
    </source>
</evidence>
<dbReference type="SMART" id="SM00584">
    <property type="entry name" value="TLDc"/>
    <property type="match status" value="1"/>
</dbReference>
<reference evidence="7" key="1">
    <citation type="submission" date="2021-01" db="EMBL/GenBank/DDBJ databases">
        <authorList>
            <person name="Corre E."/>
            <person name="Pelletier E."/>
            <person name="Niang G."/>
            <person name="Scheremetjew M."/>
            <person name="Finn R."/>
            <person name="Kale V."/>
            <person name="Holt S."/>
            <person name="Cochrane G."/>
            <person name="Meng A."/>
            <person name="Brown T."/>
            <person name="Cohen L."/>
        </authorList>
    </citation>
    <scope>NUCLEOTIDE SEQUENCE</scope>
    <source>
        <strain evidence="7">CCMP219</strain>
    </source>
</reference>
<dbReference type="InterPro" id="IPR006571">
    <property type="entry name" value="TLDc_dom"/>
</dbReference>